<organism evidence="1 2">
    <name type="scientific">Candidatus Sulfotelmatobacter kueseliae</name>
    <dbReference type="NCBI Taxonomy" id="2042962"/>
    <lineage>
        <taxon>Bacteria</taxon>
        <taxon>Pseudomonadati</taxon>
        <taxon>Acidobacteriota</taxon>
        <taxon>Terriglobia</taxon>
        <taxon>Terriglobales</taxon>
        <taxon>Candidatus Korobacteraceae</taxon>
        <taxon>Candidatus Sulfotelmatobacter</taxon>
    </lineage>
</organism>
<accession>A0A2U3L068</accession>
<protein>
    <submittedName>
        <fullName evidence="1">Uncharacterized protein</fullName>
    </submittedName>
</protein>
<dbReference type="AlphaFoldDB" id="A0A2U3L068"/>
<sequence>MKTNNFLASFRKFNAGFVSVPQMANGVGKAKLGLRPDHGRRLSVRNPPGGFQVLAAAISTLQLPGVNARTANPTHALGRLLRAILQGREQYPSQVQAVVTNP</sequence>
<dbReference type="EMBL" id="OMOD01000152">
    <property type="protein sequence ID" value="SPF45268.1"/>
    <property type="molecule type" value="Genomic_DNA"/>
</dbReference>
<proteinExistence type="predicted"/>
<name>A0A2U3L068_9BACT</name>
<dbReference type="Proteomes" id="UP000238701">
    <property type="component" value="Unassembled WGS sequence"/>
</dbReference>
<evidence type="ECO:0000313" key="2">
    <source>
        <dbReference type="Proteomes" id="UP000238701"/>
    </source>
</evidence>
<evidence type="ECO:0000313" key="1">
    <source>
        <dbReference type="EMBL" id="SPF45268.1"/>
    </source>
</evidence>
<gene>
    <name evidence="1" type="ORF">SBA1_570010</name>
</gene>
<reference evidence="2" key="1">
    <citation type="submission" date="2018-02" db="EMBL/GenBank/DDBJ databases">
        <authorList>
            <person name="Hausmann B."/>
        </authorList>
    </citation>
    <scope>NUCLEOTIDE SEQUENCE [LARGE SCALE GENOMIC DNA]</scope>
    <source>
        <strain evidence="2">Peat soil MAG SbA1</strain>
    </source>
</reference>